<organism evidence="1 2">
    <name type="scientific">Bacillus suaedaesalsae</name>
    <dbReference type="NCBI Taxonomy" id="2810349"/>
    <lineage>
        <taxon>Bacteria</taxon>
        <taxon>Bacillati</taxon>
        <taxon>Bacillota</taxon>
        <taxon>Bacilli</taxon>
        <taxon>Bacillales</taxon>
        <taxon>Bacillaceae</taxon>
        <taxon>Bacillus</taxon>
    </lineage>
</organism>
<sequence>MKITGTSSYVKIEYDGKIVKASGEMIVGGFVVFKDSMKAGEEPHSTEEFNNEIRGKVIRDVIEYCKDKDFKVEFE</sequence>
<name>A0ABS2DCZ3_9BACI</name>
<keyword evidence="2" id="KW-1185">Reference proteome</keyword>
<proteinExistence type="predicted"/>
<gene>
    <name evidence="1" type="ORF">JR050_01335</name>
</gene>
<dbReference type="EMBL" id="JAFELM010000010">
    <property type="protein sequence ID" value="MBM6616325.1"/>
    <property type="molecule type" value="Genomic_DNA"/>
</dbReference>
<dbReference type="Pfam" id="PF15603">
    <property type="entry name" value="Imm74"/>
    <property type="match status" value="1"/>
</dbReference>
<dbReference type="RefSeq" id="WP_204201720.1">
    <property type="nucleotide sequence ID" value="NZ_JAFELM010000010.1"/>
</dbReference>
<accession>A0ABS2DCZ3</accession>
<protein>
    <submittedName>
        <fullName evidence="1">Uncharacterized protein</fullName>
    </submittedName>
</protein>
<reference evidence="1 2" key="1">
    <citation type="submission" date="2021-02" db="EMBL/GenBank/DDBJ databases">
        <title>Bacillus sp. RD4P76, an endophyte from a halophyte.</title>
        <authorList>
            <person name="Sun J.-Q."/>
        </authorList>
    </citation>
    <scope>NUCLEOTIDE SEQUENCE [LARGE SCALE GENOMIC DNA]</scope>
    <source>
        <strain evidence="1 2">RD4P76</strain>
    </source>
</reference>
<dbReference type="InterPro" id="IPR028148">
    <property type="entry name" value="Imm74"/>
</dbReference>
<evidence type="ECO:0000313" key="1">
    <source>
        <dbReference type="EMBL" id="MBM6616325.1"/>
    </source>
</evidence>
<dbReference type="Proteomes" id="UP001518925">
    <property type="component" value="Unassembled WGS sequence"/>
</dbReference>
<evidence type="ECO:0000313" key="2">
    <source>
        <dbReference type="Proteomes" id="UP001518925"/>
    </source>
</evidence>
<comment type="caution">
    <text evidence="1">The sequence shown here is derived from an EMBL/GenBank/DDBJ whole genome shotgun (WGS) entry which is preliminary data.</text>
</comment>